<name>A0A2I0JBV5_PUNGR</name>
<dbReference type="InterPro" id="IPR021109">
    <property type="entry name" value="Peptidase_aspartic_dom_sf"/>
</dbReference>
<dbReference type="EMBL" id="PGOL01001841">
    <property type="protein sequence ID" value="PKI53728.1"/>
    <property type="molecule type" value="Genomic_DNA"/>
</dbReference>
<dbReference type="SUPFAM" id="SSF50630">
    <property type="entry name" value="Acid proteases"/>
    <property type="match status" value="1"/>
</dbReference>
<evidence type="ECO:0000313" key="2">
    <source>
        <dbReference type="EMBL" id="PKI53728.1"/>
    </source>
</evidence>
<organism evidence="2 3">
    <name type="scientific">Punica granatum</name>
    <name type="common">Pomegranate</name>
    <dbReference type="NCBI Taxonomy" id="22663"/>
    <lineage>
        <taxon>Eukaryota</taxon>
        <taxon>Viridiplantae</taxon>
        <taxon>Streptophyta</taxon>
        <taxon>Embryophyta</taxon>
        <taxon>Tracheophyta</taxon>
        <taxon>Spermatophyta</taxon>
        <taxon>Magnoliopsida</taxon>
        <taxon>eudicotyledons</taxon>
        <taxon>Gunneridae</taxon>
        <taxon>Pentapetalae</taxon>
        <taxon>rosids</taxon>
        <taxon>malvids</taxon>
        <taxon>Myrtales</taxon>
        <taxon>Lythraceae</taxon>
        <taxon>Punica</taxon>
    </lineage>
</organism>
<comment type="caution">
    <text evidence="2">The sequence shown here is derived from an EMBL/GenBank/DDBJ whole genome shotgun (WGS) entry which is preliminary data.</text>
</comment>
<gene>
    <name evidence="2" type="ORF">CRG98_025858</name>
</gene>
<dbReference type="STRING" id="22663.A0A2I0JBV5"/>
<dbReference type="Gene3D" id="2.40.70.10">
    <property type="entry name" value="Acid Proteases"/>
    <property type="match status" value="1"/>
</dbReference>
<dbReference type="Gene3D" id="3.10.10.10">
    <property type="entry name" value="HIV Type 1 Reverse Transcriptase, subunit A, domain 1"/>
    <property type="match status" value="1"/>
</dbReference>
<evidence type="ECO:0000313" key="3">
    <source>
        <dbReference type="Proteomes" id="UP000233551"/>
    </source>
</evidence>
<feature type="compositionally biased region" description="Polar residues" evidence="1">
    <location>
        <begin position="491"/>
        <end position="500"/>
    </location>
</feature>
<dbReference type="CDD" id="cd00303">
    <property type="entry name" value="retropepsin_like"/>
    <property type="match status" value="1"/>
</dbReference>
<feature type="region of interest" description="Disordered" evidence="1">
    <location>
        <begin position="445"/>
        <end position="500"/>
    </location>
</feature>
<dbReference type="InterPro" id="IPR043502">
    <property type="entry name" value="DNA/RNA_pol_sf"/>
</dbReference>
<dbReference type="InterPro" id="IPR032567">
    <property type="entry name" value="RTL1-rel"/>
</dbReference>
<keyword evidence="3" id="KW-1185">Reference proteome</keyword>
<reference evidence="2 3" key="1">
    <citation type="submission" date="2017-11" db="EMBL/GenBank/DDBJ databases">
        <title>De-novo sequencing of pomegranate (Punica granatum L.) genome.</title>
        <authorList>
            <person name="Akparov Z."/>
            <person name="Amiraslanov A."/>
            <person name="Hajiyeva S."/>
            <person name="Abbasov M."/>
            <person name="Kaur K."/>
            <person name="Hamwieh A."/>
            <person name="Solovyev V."/>
            <person name="Salamov A."/>
            <person name="Braich B."/>
            <person name="Kosarev P."/>
            <person name="Mahmoud A."/>
            <person name="Hajiyev E."/>
            <person name="Babayeva S."/>
            <person name="Izzatullayeva V."/>
            <person name="Mammadov A."/>
            <person name="Mammadov A."/>
            <person name="Sharifova S."/>
            <person name="Ojaghi J."/>
            <person name="Eynullazada K."/>
            <person name="Bayramov B."/>
            <person name="Abdulazimova A."/>
            <person name="Shahmuradov I."/>
        </authorList>
    </citation>
    <scope>NUCLEOTIDE SEQUENCE [LARGE SCALE GENOMIC DNA]</scope>
    <source>
        <strain evidence="3">cv. AG2017</strain>
        <tissue evidence="2">Leaf</tissue>
    </source>
</reference>
<dbReference type="PANTHER" id="PTHR15503">
    <property type="entry name" value="LDOC1 RELATED"/>
    <property type="match status" value="1"/>
</dbReference>
<proteinExistence type="predicted"/>
<evidence type="ECO:0000256" key="1">
    <source>
        <dbReference type="SAM" id="MobiDB-lite"/>
    </source>
</evidence>
<accession>A0A2I0JBV5</accession>
<protein>
    <submittedName>
        <fullName evidence="2">Uncharacterized protein</fullName>
    </submittedName>
</protein>
<dbReference type="SUPFAM" id="SSF56672">
    <property type="entry name" value="DNA/RNA polymerases"/>
    <property type="match status" value="1"/>
</dbReference>
<dbReference type="PANTHER" id="PTHR15503:SF45">
    <property type="entry name" value="RNA-DIRECTED DNA POLYMERASE HOMOLOG"/>
    <property type="match status" value="1"/>
</dbReference>
<feature type="compositionally biased region" description="Polar residues" evidence="1">
    <location>
        <begin position="475"/>
        <end position="484"/>
    </location>
</feature>
<dbReference type="Pfam" id="PF08284">
    <property type="entry name" value="RVP_2"/>
    <property type="match status" value="1"/>
</dbReference>
<dbReference type="AlphaFoldDB" id="A0A2I0JBV5"/>
<sequence>MDERVAKAPRRHHESSRDIMTSFKERMTKVENVIAEGTLNAVVDEHNRHDDTLEMLVTAICTELDELKVELAWVKMTRVVGASVVIPGSHLDIPKPSVFKGSRVAKDVDNFLRSMETYFRAAGVEDDEVCVGTVSMYLVNDAAVPAASMSFSATECRKGKAMSTAESLVEFRSDKSNSKGKGKANSGGDKPHELDDMVITGKYISALVDTSESNLFISEEGAKKLGFRVEQIKGRLKTVNSKEVPTYGIARDIEIRIYQWCSKEMVEMILLNDYDFVIGMDFLDRVDAFIMSFVDCICILDARCQCIMLVARVLTEFKDVMPQELPKKRAPKREVDHRIELMPDAPPPAMAPYRMASPALEELRATEGAVGYGLHSALEVPYGAPILFHKKHDRSLQMYIDYRMYIIRNHLSKHYALPTRVHQKIICLSRALPSYCRRFSSGAPETLTLQGNQGNPRKDLLSGPRAGKSVPFNGNLESNTSSAKCQHPRSGPTNPRNLKD</sequence>
<feature type="region of interest" description="Disordered" evidence="1">
    <location>
        <begin position="173"/>
        <end position="193"/>
    </location>
</feature>
<dbReference type="Proteomes" id="UP000233551">
    <property type="component" value="Unassembled WGS sequence"/>
</dbReference>